<dbReference type="CDD" id="cd00037">
    <property type="entry name" value="CLECT"/>
    <property type="match status" value="1"/>
</dbReference>
<dbReference type="InterPro" id="IPR050111">
    <property type="entry name" value="C-type_lectin/snaclec_domain"/>
</dbReference>
<evidence type="ECO:0000313" key="5">
    <source>
        <dbReference type="Proteomes" id="UP000067626"/>
    </source>
</evidence>
<name>A0A0K1EFR0_CHOCO</name>
<dbReference type="SMART" id="SM00034">
    <property type="entry name" value="CLECT"/>
    <property type="match status" value="1"/>
</dbReference>
<dbReference type="SUPFAM" id="SSF56436">
    <property type="entry name" value="C-type lectin-like"/>
    <property type="match status" value="1"/>
</dbReference>
<feature type="chain" id="PRO_5005459381" description="C-type lectin domain-containing protein" evidence="2">
    <location>
        <begin position="23"/>
        <end position="321"/>
    </location>
</feature>
<dbReference type="InterPro" id="IPR016187">
    <property type="entry name" value="CTDL_fold"/>
</dbReference>
<evidence type="ECO:0000256" key="1">
    <source>
        <dbReference type="ARBA" id="ARBA00023157"/>
    </source>
</evidence>
<feature type="signal peptide" evidence="2">
    <location>
        <begin position="1"/>
        <end position="22"/>
    </location>
</feature>
<evidence type="ECO:0000256" key="2">
    <source>
        <dbReference type="SAM" id="SignalP"/>
    </source>
</evidence>
<proteinExistence type="predicted"/>
<dbReference type="InterPro" id="IPR016186">
    <property type="entry name" value="C-type_lectin-like/link_sf"/>
</dbReference>
<keyword evidence="1" id="KW-1015">Disulfide bond</keyword>
<dbReference type="PANTHER" id="PTHR22803">
    <property type="entry name" value="MANNOSE, PHOSPHOLIPASE, LECTIN RECEPTOR RELATED"/>
    <property type="match status" value="1"/>
</dbReference>
<dbReference type="EMBL" id="CP012159">
    <property type="protein sequence ID" value="AKT39679.1"/>
    <property type="molecule type" value="Genomic_DNA"/>
</dbReference>
<evidence type="ECO:0000259" key="3">
    <source>
        <dbReference type="PROSITE" id="PS50041"/>
    </source>
</evidence>
<accession>A0A0K1EFR0</accession>
<dbReference type="PROSITE" id="PS00615">
    <property type="entry name" value="C_TYPE_LECTIN_1"/>
    <property type="match status" value="1"/>
</dbReference>
<dbReference type="InterPro" id="IPR018378">
    <property type="entry name" value="C-type_lectin_CS"/>
</dbReference>
<keyword evidence="5" id="KW-1185">Reference proteome</keyword>
<evidence type="ECO:0000313" key="4">
    <source>
        <dbReference type="EMBL" id="AKT39679.1"/>
    </source>
</evidence>
<dbReference type="STRING" id="52.CMC5_038280"/>
<dbReference type="Pfam" id="PF00059">
    <property type="entry name" value="Lectin_C"/>
    <property type="match status" value="1"/>
</dbReference>
<gene>
    <name evidence="4" type="ORF">CMC5_038280</name>
</gene>
<reference evidence="4 5" key="1">
    <citation type="submission" date="2015-07" db="EMBL/GenBank/DDBJ databases">
        <title>Genome analysis of myxobacterium Chondromyces crocatus Cm c5 reveals a high potential for natural compound synthesis and the genetic basis for the loss of fruiting body formation.</title>
        <authorList>
            <person name="Zaburannyi N."/>
            <person name="Bunk B."/>
            <person name="Maier J."/>
            <person name="Overmann J."/>
            <person name="Mueller R."/>
        </authorList>
    </citation>
    <scope>NUCLEOTIDE SEQUENCE [LARGE SCALE GENOMIC DNA]</scope>
    <source>
        <strain evidence="4 5">Cm c5</strain>
    </source>
</reference>
<protein>
    <recommendedName>
        <fullName evidence="3">C-type lectin domain-containing protein</fullName>
    </recommendedName>
</protein>
<dbReference type="PROSITE" id="PS50041">
    <property type="entry name" value="C_TYPE_LECTIN_2"/>
    <property type="match status" value="1"/>
</dbReference>
<dbReference type="KEGG" id="ccro:CMC5_038280"/>
<sequence>MNIARVARVLSLPLCALTLALAPAIGCTGDEVAAPGEQVDAKNVRVTAADLAKLRDGETLKVDLGASDVLYHFYFDRALDYGKIALQLEDGSEALMSTALADLLASPYSPHEASNKSFVLTARAENLSGLTAQEIEILRNDGMLVKERIPGGVGDAKPLAEDNCITQIVYQTIYVNGQEVICELKILICDGEMACSDVKEFDGHDYVFCNHAKSWDAATAYCDKFNMNLVTINTINEEGWLHAMANMFSTQKWWIGYNDQAVEGSWVWQSGESSNYVNWAPGEPNNAGGNEGCAQLNRFYPDHGWNDEPCNLHYRFICESN</sequence>
<dbReference type="AlphaFoldDB" id="A0A0K1EFR0"/>
<dbReference type="RefSeq" id="WP_050431725.1">
    <property type="nucleotide sequence ID" value="NZ_CP012159.1"/>
</dbReference>
<dbReference type="Proteomes" id="UP000067626">
    <property type="component" value="Chromosome"/>
</dbReference>
<organism evidence="4 5">
    <name type="scientific">Chondromyces crocatus</name>
    <dbReference type="NCBI Taxonomy" id="52"/>
    <lineage>
        <taxon>Bacteria</taxon>
        <taxon>Pseudomonadati</taxon>
        <taxon>Myxococcota</taxon>
        <taxon>Polyangia</taxon>
        <taxon>Polyangiales</taxon>
        <taxon>Polyangiaceae</taxon>
        <taxon>Chondromyces</taxon>
    </lineage>
</organism>
<feature type="domain" description="C-type lectin" evidence="3">
    <location>
        <begin position="201"/>
        <end position="319"/>
    </location>
</feature>
<dbReference type="InterPro" id="IPR001304">
    <property type="entry name" value="C-type_lectin-like"/>
</dbReference>
<keyword evidence="2" id="KW-0732">Signal</keyword>
<dbReference type="Gene3D" id="3.10.100.10">
    <property type="entry name" value="Mannose-Binding Protein A, subunit A"/>
    <property type="match status" value="1"/>
</dbReference>